<name>A0AAN9ER57_CROPI</name>
<evidence type="ECO:0000256" key="1">
    <source>
        <dbReference type="SAM" id="Phobius"/>
    </source>
</evidence>
<reference evidence="2 3" key="1">
    <citation type="submission" date="2024-01" db="EMBL/GenBank/DDBJ databases">
        <title>The genomes of 5 underutilized Papilionoideae crops provide insights into root nodulation and disease resistanc.</title>
        <authorList>
            <person name="Yuan L."/>
        </authorList>
    </citation>
    <scope>NUCLEOTIDE SEQUENCE [LARGE SCALE GENOMIC DNA]</scope>
    <source>
        <strain evidence="2">ZHUSHIDOU_FW_LH</strain>
        <tissue evidence="2">Leaf</tissue>
    </source>
</reference>
<dbReference type="AlphaFoldDB" id="A0AAN9ER57"/>
<organism evidence="2 3">
    <name type="scientific">Crotalaria pallida</name>
    <name type="common">Smooth rattlebox</name>
    <name type="synonym">Crotalaria striata</name>
    <dbReference type="NCBI Taxonomy" id="3830"/>
    <lineage>
        <taxon>Eukaryota</taxon>
        <taxon>Viridiplantae</taxon>
        <taxon>Streptophyta</taxon>
        <taxon>Embryophyta</taxon>
        <taxon>Tracheophyta</taxon>
        <taxon>Spermatophyta</taxon>
        <taxon>Magnoliopsida</taxon>
        <taxon>eudicotyledons</taxon>
        <taxon>Gunneridae</taxon>
        <taxon>Pentapetalae</taxon>
        <taxon>rosids</taxon>
        <taxon>fabids</taxon>
        <taxon>Fabales</taxon>
        <taxon>Fabaceae</taxon>
        <taxon>Papilionoideae</taxon>
        <taxon>50 kb inversion clade</taxon>
        <taxon>genistoids sensu lato</taxon>
        <taxon>core genistoids</taxon>
        <taxon>Crotalarieae</taxon>
        <taxon>Crotalaria</taxon>
    </lineage>
</organism>
<proteinExistence type="predicted"/>
<dbReference type="EMBL" id="JAYWIO010000005">
    <property type="protein sequence ID" value="KAK7261846.1"/>
    <property type="molecule type" value="Genomic_DNA"/>
</dbReference>
<evidence type="ECO:0000313" key="3">
    <source>
        <dbReference type="Proteomes" id="UP001372338"/>
    </source>
</evidence>
<keyword evidence="1" id="KW-1133">Transmembrane helix</keyword>
<keyword evidence="1" id="KW-0812">Transmembrane</keyword>
<keyword evidence="1" id="KW-0472">Membrane</keyword>
<sequence length="92" mass="10148">MIACTTSLIPIKTIGSSVRDNCFEVSPQGAMKRICGPVVSVFLVLWSYSALNFVILHLVQQYSLGSVSDYLLELISHSLEAFTSIYACHCEM</sequence>
<dbReference type="Proteomes" id="UP001372338">
    <property type="component" value="Unassembled WGS sequence"/>
</dbReference>
<evidence type="ECO:0000313" key="2">
    <source>
        <dbReference type="EMBL" id="KAK7261846.1"/>
    </source>
</evidence>
<accession>A0AAN9ER57</accession>
<protein>
    <submittedName>
        <fullName evidence="2">Uncharacterized protein</fullName>
    </submittedName>
</protein>
<feature type="transmembrane region" description="Helical" evidence="1">
    <location>
        <begin position="38"/>
        <end position="59"/>
    </location>
</feature>
<comment type="caution">
    <text evidence="2">The sequence shown here is derived from an EMBL/GenBank/DDBJ whole genome shotgun (WGS) entry which is preliminary data.</text>
</comment>
<keyword evidence="3" id="KW-1185">Reference proteome</keyword>
<gene>
    <name evidence="2" type="ORF">RIF29_28169</name>
</gene>